<dbReference type="InterPro" id="IPR017441">
    <property type="entry name" value="Protein_kinase_ATP_BS"/>
</dbReference>
<dbReference type="PROSITE" id="PS00108">
    <property type="entry name" value="PROTEIN_KINASE_ST"/>
    <property type="match status" value="1"/>
</dbReference>
<feature type="region of interest" description="Disordered" evidence="11">
    <location>
        <begin position="1"/>
        <end position="23"/>
    </location>
</feature>
<dbReference type="Proteomes" id="UP001374579">
    <property type="component" value="Unassembled WGS sequence"/>
</dbReference>
<evidence type="ECO:0000313" key="13">
    <source>
        <dbReference type="EMBL" id="KAK7113595.1"/>
    </source>
</evidence>
<dbReference type="GO" id="GO:0004674">
    <property type="term" value="F:protein serine/threonine kinase activity"/>
    <property type="evidence" value="ECO:0007669"/>
    <property type="project" value="UniProtKB-KW"/>
</dbReference>
<dbReference type="SUPFAM" id="SSF56112">
    <property type="entry name" value="Protein kinase-like (PK-like)"/>
    <property type="match status" value="1"/>
</dbReference>
<dbReference type="Pfam" id="PF00069">
    <property type="entry name" value="Pkinase"/>
    <property type="match status" value="1"/>
</dbReference>
<dbReference type="EC" id="2.7.12.2" evidence="8"/>
<proteinExistence type="inferred from homology"/>
<keyword evidence="1 10" id="KW-0723">Serine/threonine-protein kinase</keyword>
<dbReference type="PROSITE" id="PS50011">
    <property type="entry name" value="PROTEIN_KINASE_DOM"/>
    <property type="match status" value="1"/>
</dbReference>
<dbReference type="EMBL" id="JBAMIC010000002">
    <property type="protein sequence ID" value="KAK7113595.1"/>
    <property type="molecule type" value="Genomic_DNA"/>
</dbReference>
<dbReference type="InterPro" id="IPR011009">
    <property type="entry name" value="Kinase-like_dom_sf"/>
</dbReference>
<evidence type="ECO:0000256" key="8">
    <source>
        <dbReference type="ARBA" id="ARBA00038999"/>
    </source>
</evidence>
<evidence type="ECO:0000256" key="4">
    <source>
        <dbReference type="ARBA" id="ARBA00022741"/>
    </source>
</evidence>
<dbReference type="GO" id="GO:0005524">
    <property type="term" value="F:ATP binding"/>
    <property type="evidence" value="ECO:0007669"/>
    <property type="project" value="UniProtKB-UniRule"/>
</dbReference>
<feature type="binding site" evidence="9">
    <location>
        <position position="97"/>
    </location>
    <ligand>
        <name>ATP</name>
        <dbReference type="ChEBI" id="CHEBI:30616"/>
    </ligand>
</feature>
<name>A0AAN9BYG0_9CAEN</name>
<dbReference type="FunFam" id="1.10.510.10:FF:000158">
    <property type="entry name" value="Dual specificity mitogen-activated protein kinase kinase 6"/>
    <property type="match status" value="1"/>
</dbReference>
<evidence type="ECO:0000256" key="2">
    <source>
        <dbReference type="ARBA" id="ARBA00022553"/>
    </source>
</evidence>
<dbReference type="SMART" id="SM00220">
    <property type="entry name" value="S_TKc"/>
    <property type="match status" value="1"/>
</dbReference>
<gene>
    <name evidence="13" type="ORF">V1264_012855</name>
</gene>
<dbReference type="InterPro" id="IPR000719">
    <property type="entry name" value="Prot_kinase_dom"/>
</dbReference>
<dbReference type="Gene3D" id="1.10.510.10">
    <property type="entry name" value="Transferase(Phosphotransferase) domain 1"/>
    <property type="match status" value="1"/>
</dbReference>
<dbReference type="PROSITE" id="PS00107">
    <property type="entry name" value="PROTEIN_KINASE_ATP"/>
    <property type="match status" value="1"/>
</dbReference>
<keyword evidence="14" id="KW-1185">Reference proteome</keyword>
<dbReference type="PANTHER" id="PTHR48013:SF11">
    <property type="entry name" value="LICORNE"/>
    <property type="match status" value="1"/>
</dbReference>
<keyword evidence="5" id="KW-0418">Kinase</keyword>
<evidence type="ECO:0000256" key="6">
    <source>
        <dbReference type="ARBA" id="ARBA00022840"/>
    </source>
</evidence>
<evidence type="ECO:0000256" key="3">
    <source>
        <dbReference type="ARBA" id="ARBA00022679"/>
    </source>
</evidence>
<keyword evidence="3" id="KW-0808">Transferase</keyword>
<dbReference type="FunFam" id="3.30.200.20:FF:000040">
    <property type="entry name" value="Dual specificity mitogen-activated protein kinase kinase"/>
    <property type="match status" value="1"/>
</dbReference>
<organism evidence="13 14">
    <name type="scientific">Littorina saxatilis</name>
    <dbReference type="NCBI Taxonomy" id="31220"/>
    <lineage>
        <taxon>Eukaryota</taxon>
        <taxon>Metazoa</taxon>
        <taxon>Spiralia</taxon>
        <taxon>Lophotrochozoa</taxon>
        <taxon>Mollusca</taxon>
        <taxon>Gastropoda</taxon>
        <taxon>Caenogastropoda</taxon>
        <taxon>Littorinimorpha</taxon>
        <taxon>Littorinoidea</taxon>
        <taxon>Littorinidae</taxon>
        <taxon>Littorina</taxon>
    </lineage>
</organism>
<comment type="caution">
    <text evidence="13">The sequence shown here is derived from an EMBL/GenBank/DDBJ whole genome shotgun (WGS) entry which is preliminary data.</text>
</comment>
<keyword evidence="4 9" id="KW-0547">Nucleotide-binding</keyword>
<protein>
    <recommendedName>
        <fullName evidence="8">mitogen-activated protein kinase kinase</fullName>
        <ecNumber evidence="8">2.7.12.2</ecNumber>
    </recommendedName>
</protein>
<dbReference type="Gene3D" id="3.30.200.20">
    <property type="entry name" value="Phosphorylase Kinase, domain 1"/>
    <property type="match status" value="1"/>
</dbReference>
<comment type="similarity">
    <text evidence="7">Belongs to the protein kinase superfamily. STE Ser/Thr protein kinase family. MAP kinase kinase subfamily.</text>
</comment>
<dbReference type="PANTHER" id="PTHR48013">
    <property type="entry name" value="DUAL SPECIFICITY MITOGEN-ACTIVATED PROTEIN KINASE KINASE 5-RELATED"/>
    <property type="match status" value="1"/>
</dbReference>
<accession>A0AAN9BYG0</accession>
<reference evidence="13 14" key="1">
    <citation type="submission" date="2024-02" db="EMBL/GenBank/DDBJ databases">
        <title>Chromosome-scale genome assembly of the rough periwinkle Littorina saxatilis.</title>
        <authorList>
            <person name="De Jode A."/>
            <person name="Faria R."/>
            <person name="Formenti G."/>
            <person name="Sims Y."/>
            <person name="Smith T.P."/>
            <person name="Tracey A."/>
            <person name="Wood J.M.D."/>
            <person name="Zagrodzka Z.B."/>
            <person name="Johannesson K."/>
            <person name="Butlin R.K."/>
            <person name="Leder E.H."/>
        </authorList>
    </citation>
    <scope>NUCLEOTIDE SEQUENCE [LARGE SCALE GENOMIC DNA]</scope>
    <source>
        <strain evidence="13">Snail1</strain>
        <tissue evidence="13">Muscle</tissue>
    </source>
</reference>
<keyword evidence="2" id="KW-0597">Phosphoprotein</keyword>
<dbReference type="AlphaFoldDB" id="A0AAN9BYG0"/>
<evidence type="ECO:0000256" key="11">
    <source>
        <dbReference type="SAM" id="MobiDB-lite"/>
    </source>
</evidence>
<evidence type="ECO:0000256" key="7">
    <source>
        <dbReference type="ARBA" id="ARBA00038035"/>
    </source>
</evidence>
<sequence length="358" mass="40563">MQEITNDPLLRKAKQGRKPNMKRKHVPKVNINILVPEPATPQPPGHGISDKTTITIGDKTFDCDASDLQPRRYLGRGAYGVVEEVEHMPSNTIMAVKRIMATVNNLEQKRLLMDLDINMRSGSCPYTVEFYGALFREGDVMICMEVMEASLDQLNKKLKAKGETIPEDVLAYMALSVVKALHYLHTELKVIHRDVKPSNILINQKGQVKICDFGISGYLVDSIARTKEAGCRPYMAPERINPEAGNQGYDIKSDVWSLGITMIELATNEFPYSRWQTPFEQIKQVVMEDPPRLPPGRFTPEFEDFVVQCLLKDFKLRPNYVQLLEHPFIKRAETTEVDMTGYITGVIERLGPLNEGIQ</sequence>
<dbReference type="GO" id="GO:0004708">
    <property type="term" value="F:MAP kinase kinase activity"/>
    <property type="evidence" value="ECO:0007669"/>
    <property type="project" value="UniProtKB-EC"/>
</dbReference>
<evidence type="ECO:0000313" key="14">
    <source>
        <dbReference type="Proteomes" id="UP001374579"/>
    </source>
</evidence>
<evidence type="ECO:0000256" key="1">
    <source>
        <dbReference type="ARBA" id="ARBA00022527"/>
    </source>
</evidence>
<dbReference type="InterPro" id="IPR008271">
    <property type="entry name" value="Ser/Thr_kinase_AS"/>
</dbReference>
<evidence type="ECO:0000256" key="10">
    <source>
        <dbReference type="RuleBase" id="RU000304"/>
    </source>
</evidence>
<evidence type="ECO:0000256" key="9">
    <source>
        <dbReference type="PROSITE-ProRule" id="PRU10141"/>
    </source>
</evidence>
<feature type="domain" description="Protein kinase" evidence="12">
    <location>
        <begin position="68"/>
        <end position="329"/>
    </location>
</feature>
<evidence type="ECO:0000256" key="5">
    <source>
        <dbReference type="ARBA" id="ARBA00022777"/>
    </source>
</evidence>
<keyword evidence="6 9" id="KW-0067">ATP-binding</keyword>
<feature type="compositionally biased region" description="Basic residues" evidence="11">
    <location>
        <begin position="11"/>
        <end position="23"/>
    </location>
</feature>
<evidence type="ECO:0000259" key="12">
    <source>
        <dbReference type="PROSITE" id="PS50011"/>
    </source>
</evidence>